<sequence>MLPEEVTIGRMGEYDDIYQTLEFHLYIENQLLNRMVLFLTRLWRLTAGRWLIAVTS</sequence>
<name>A0A140L6J1_9FIRM</name>
<dbReference type="STRING" id="520762.AN619_11230"/>
<protein>
    <submittedName>
        <fullName evidence="1">Uncharacterized protein</fullName>
    </submittedName>
</protein>
<gene>
    <name evidence="1" type="ORF">AN619_11230</name>
</gene>
<dbReference type="AlphaFoldDB" id="A0A140L6J1"/>
<dbReference type="RefSeq" id="WP_157064923.1">
    <property type="nucleotide sequence ID" value="NZ_LOEE01000028.1"/>
</dbReference>
<organism evidence="1 2">
    <name type="scientific">Thermotalea metallivorans</name>
    <dbReference type="NCBI Taxonomy" id="520762"/>
    <lineage>
        <taxon>Bacteria</taxon>
        <taxon>Bacillati</taxon>
        <taxon>Bacillota</taxon>
        <taxon>Clostridia</taxon>
        <taxon>Peptostreptococcales</taxon>
        <taxon>Thermotaleaceae</taxon>
        <taxon>Thermotalea</taxon>
    </lineage>
</organism>
<proteinExistence type="predicted"/>
<comment type="caution">
    <text evidence="1">The sequence shown here is derived from an EMBL/GenBank/DDBJ whole genome shotgun (WGS) entry which is preliminary data.</text>
</comment>
<evidence type="ECO:0000313" key="2">
    <source>
        <dbReference type="Proteomes" id="UP000070456"/>
    </source>
</evidence>
<dbReference type="EMBL" id="LOEE01000028">
    <property type="protein sequence ID" value="KXG76166.1"/>
    <property type="molecule type" value="Genomic_DNA"/>
</dbReference>
<reference evidence="1 2" key="1">
    <citation type="submission" date="2015-12" db="EMBL/GenBank/DDBJ databases">
        <title>Draft genome sequence of the thermoanaerobe Thermotalea metallivorans, an isolate from the runoff channel of the Great Artesian Basin, Australia.</title>
        <authorList>
            <person name="Patel B.K."/>
        </authorList>
    </citation>
    <scope>NUCLEOTIDE SEQUENCE [LARGE SCALE GENOMIC DNA]</scope>
    <source>
        <strain evidence="1 2">B2-1</strain>
    </source>
</reference>
<accession>A0A140L6J1</accession>
<evidence type="ECO:0000313" key="1">
    <source>
        <dbReference type="EMBL" id="KXG76166.1"/>
    </source>
</evidence>
<keyword evidence="2" id="KW-1185">Reference proteome</keyword>
<dbReference type="Proteomes" id="UP000070456">
    <property type="component" value="Unassembled WGS sequence"/>
</dbReference>